<dbReference type="RefSeq" id="WP_111597203.1">
    <property type="nucleotide sequence ID" value="NZ_QLLL01000003.1"/>
</dbReference>
<organism evidence="2 3">
    <name type="scientific">Chitinophaga skermanii</name>
    <dbReference type="NCBI Taxonomy" id="331697"/>
    <lineage>
        <taxon>Bacteria</taxon>
        <taxon>Pseudomonadati</taxon>
        <taxon>Bacteroidota</taxon>
        <taxon>Chitinophagia</taxon>
        <taxon>Chitinophagales</taxon>
        <taxon>Chitinophagaceae</taxon>
        <taxon>Chitinophaga</taxon>
    </lineage>
</organism>
<sequence>MKYRFLLVMALALTGVIPVSAQDASGSTYAPSPEPDLVFTIFGKTRELLMSDYLDITPTEQSKFIDEIIAYETEKRPWLIERIALLKLYNNMYSSIEEEKMFSLTRQLLNNDKEYAAIQLRYYKRMAKLLGSSRAAKFFQLDNYLESVSRLYVQNDLPFIKELESSRKLLPVVKH</sequence>
<dbReference type="AlphaFoldDB" id="A0A327QSI0"/>
<keyword evidence="3" id="KW-1185">Reference proteome</keyword>
<name>A0A327QSI0_9BACT</name>
<keyword evidence="1" id="KW-0732">Signal</keyword>
<gene>
    <name evidence="2" type="ORF">LX64_01721</name>
</gene>
<feature type="signal peptide" evidence="1">
    <location>
        <begin position="1"/>
        <end position="21"/>
    </location>
</feature>
<dbReference type="Proteomes" id="UP000249547">
    <property type="component" value="Unassembled WGS sequence"/>
</dbReference>
<reference evidence="2 3" key="1">
    <citation type="submission" date="2018-06" db="EMBL/GenBank/DDBJ databases">
        <title>Genomic Encyclopedia of Archaeal and Bacterial Type Strains, Phase II (KMG-II): from individual species to whole genera.</title>
        <authorList>
            <person name="Goeker M."/>
        </authorList>
    </citation>
    <scope>NUCLEOTIDE SEQUENCE [LARGE SCALE GENOMIC DNA]</scope>
    <source>
        <strain evidence="2 3">DSM 23857</strain>
    </source>
</reference>
<accession>A0A327QSI0</accession>
<dbReference type="EMBL" id="QLLL01000003">
    <property type="protein sequence ID" value="RAJ06594.1"/>
    <property type="molecule type" value="Genomic_DNA"/>
</dbReference>
<protein>
    <submittedName>
        <fullName evidence="2">Uncharacterized protein</fullName>
    </submittedName>
</protein>
<evidence type="ECO:0000313" key="3">
    <source>
        <dbReference type="Proteomes" id="UP000249547"/>
    </source>
</evidence>
<evidence type="ECO:0000313" key="2">
    <source>
        <dbReference type="EMBL" id="RAJ06594.1"/>
    </source>
</evidence>
<proteinExistence type="predicted"/>
<feature type="chain" id="PRO_5016359871" evidence="1">
    <location>
        <begin position="22"/>
        <end position="175"/>
    </location>
</feature>
<evidence type="ECO:0000256" key="1">
    <source>
        <dbReference type="SAM" id="SignalP"/>
    </source>
</evidence>
<dbReference type="OrthoDB" id="660497at2"/>
<comment type="caution">
    <text evidence="2">The sequence shown here is derived from an EMBL/GenBank/DDBJ whole genome shotgun (WGS) entry which is preliminary data.</text>
</comment>